<dbReference type="Proteomes" id="UP000298416">
    <property type="component" value="Unassembled WGS sequence"/>
</dbReference>
<dbReference type="PANTHER" id="PTHR35274">
    <property type="entry name" value="E6-LIKE PROTEIN"/>
    <property type="match status" value="1"/>
</dbReference>
<name>A0A8X8WDE2_SALSN</name>
<organism evidence="2">
    <name type="scientific">Salvia splendens</name>
    <name type="common">Scarlet sage</name>
    <dbReference type="NCBI Taxonomy" id="180675"/>
    <lineage>
        <taxon>Eukaryota</taxon>
        <taxon>Viridiplantae</taxon>
        <taxon>Streptophyta</taxon>
        <taxon>Embryophyta</taxon>
        <taxon>Tracheophyta</taxon>
        <taxon>Spermatophyta</taxon>
        <taxon>Magnoliopsida</taxon>
        <taxon>eudicotyledons</taxon>
        <taxon>Gunneridae</taxon>
        <taxon>Pentapetalae</taxon>
        <taxon>asterids</taxon>
        <taxon>lamiids</taxon>
        <taxon>Lamiales</taxon>
        <taxon>Lamiaceae</taxon>
        <taxon>Nepetoideae</taxon>
        <taxon>Mentheae</taxon>
        <taxon>Salviinae</taxon>
        <taxon>Salvia</taxon>
        <taxon>Salvia subgen. Calosphace</taxon>
        <taxon>core Calosphace</taxon>
    </lineage>
</organism>
<dbReference type="EMBL" id="PNBA02000018">
    <property type="protein sequence ID" value="KAG6391996.1"/>
    <property type="molecule type" value="Genomic_DNA"/>
</dbReference>
<reference evidence="2" key="2">
    <citation type="submission" date="2020-08" db="EMBL/GenBank/DDBJ databases">
        <title>Plant Genome Project.</title>
        <authorList>
            <person name="Zhang R.-G."/>
        </authorList>
    </citation>
    <scope>NUCLEOTIDE SEQUENCE</scope>
    <source>
        <strain evidence="2">Huo1</strain>
        <tissue evidence="2">Leaf</tissue>
    </source>
</reference>
<dbReference type="PANTHER" id="PTHR35274:SF2">
    <property type="entry name" value="E6-LIKE PROTEIN"/>
    <property type="match status" value="1"/>
</dbReference>
<evidence type="ECO:0000256" key="1">
    <source>
        <dbReference type="SAM" id="SignalP"/>
    </source>
</evidence>
<dbReference type="AlphaFoldDB" id="A0A8X8WDE2"/>
<feature type="signal peptide" evidence="1">
    <location>
        <begin position="1"/>
        <end position="25"/>
    </location>
</feature>
<evidence type="ECO:0000313" key="3">
    <source>
        <dbReference type="Proteomes" id="UP000298416"/>
    </source>
</evidence>
<dbReference type="InterPro" id="IPR040290">
    <property type="entry name" value="Prot_E6-like"/>
</dbReference>
<evidence type="ECO:0000313" key="2">
    <source>
        <dbReference type="EMBL" id="KAG6391996.1"/>
    </source>
</evidence>
<feature type="chain" id="PRO_5036467920" description="Protein E6-like" evidence="1">
    <location>
        <begin position="26"/>
        <end position="245"/>
    </location>
</feature>
<sequence>MASPAMKLSIFFLLLTLFSSLPTHARDSQLFNKIPSTTNTNNVVVPTNQQEPNFLPENENSYGLYSQETGQNPPSTAAQPLNKYLPKNYNPVAYVTQPESEQERTFTTNPNNYYNEEVNRNSYYSGEENYYNNQQPLDEAEFSTTTNRDNGVANFYLGSSFNSGPAFRNRANTFQPQGMSDTRHLENGKYFYDVNSDKYSSNHPYETLKAARPQNDFTNTNFYGNNAYEFNHNTEQHFQDEENMP</sequence>
<gene>
    <name evidence="2" type="ORF">SASPL_146198</name>
</gene>
<evidence type="ECO:0008006" key="4">
    <source>
        <dbReference type="Google" id="ProtNLM"/>
    </source>
</evidence>
<dbReference type="OrthoDB" id="1306371at2759"/>
<accession>A0A8X8WDE2</accession>
<protein>
    <recommendedName>
        <fullName evidence="4">Protein E6-like</fullName>
    </recommendedName>
</protein>
<keyword evidence="1" id="KW-0732">Signal</keyword>
<keyword evidence="3" id="KW-1185">Reference proteome</keyword>
<proteinExistence type="predicted"/>
<comment type="caution">
    <text evidence="2">The sequence shown here is derived from an EMBL/GenBank/DDBJ whole genome shotgun (WGS) entry which is preliminary data.</text>
</comment>
<reference evidence="2" key="1">
    <citation type="submission" date="2018-01" db="EMBL/GenBank/DDBJ databases">
        <authorList>
            <person name="Mao J.F."/>
        </authorList>
    </citation>
    <scope>NUCLEOTIDE SEQUENCE</scope>
    <source>
        <strain evidence="2">Huo1</strain>
        <tissue evidence="2">Leaf</tissue>
    </source>
</reference>